<dbReference type="PRINTS" id="PR00662">
    <property type="entry name" value="G6PISOMERASE"/>
</dbReference>
<reference evidence="10 11" key="2">
    <citation type="journal article" date="2011" name="J. Bacteriol.">
        <title>Complete genome sequence of the anaerobic, halophilic alkalithermophile Natranaerobius thermophilus JW/NM-WN-LF.</title>
        <authorList>
            <person name="Zhao B."/>
            <person name="Mesbah N.M."/>
            <person name="Dalin E."/>
            <person name="Goodwin L."/>
            <person name="Nolan M."/>
            <person name="Pitluck S."/>
            <person name="Chertkov O."/>
            <person name="Brettin T.S."/>
            <person name="Han J."/>
            <person name="Larimer F.W."/>
            <person name="Land M.L."/>
            <person name="Hauser L."/>
            <person name="Kyrpides N."/>
            <person name="Wiegel J."/>
        </authorList>
    </citation>
    <scope>NUCLEOTIDE SEQUENCE [LARGE SCALE GENOMIC DNA]</scope>
    <source>
        <strain evidence="11">ATCC BAA-1301 / DSM 18059 / JW/NM-WN-LF</strain>
    </source>
</reference>
<dbReference type="CDD" id="cd05015">
    <property type="entry name" value="SIS_PGI_1"/>
    <property type="match status" value="1"/>
</dbReference>
<dbReference type="PROSITE" id="PS00174">
    <property type="entry name" value="P_GLUCOSE_ISOMERASE_2"/>
    <property type="match status" value="1"/>
</dbReference>
<comment type="catalytic activity">
    <reaction evidence="7 8 9">
        <text>alpha-D-glucose 6-phosphate = beta-D-fructose 6-phosphate</text>
        <dbReference type="Rhea" id="RHEA:11816"/>
        <dbReference type="ChEBI" id="CHEBI:57634"/>
        <dbReference type="ChEBI" id="CHEBI:58225"/>
        <dbReference type="EC" id="5.3.1.9"/>
    </reaction>
</comment>
<dbReference type="InterPro" id="IPR018189">
    <property type="entry name" value="Phosphoglucose_isomerase_CS"/>
</dbReference>
<dbReference type="InParanoid" id="B2A6X9"/>
<dbReference type="GO" id="GO:0005829">
    <property type="term" value="C:cytosol"/>
    <property type="evidence" value="ECO:0007669"/>
    <property type="project" value="TreeGrafter"/>
</dbReference>
<dbReference type="PANTHER" id="PTHR11469">
    <property type="entry name" value="GLUCOSE-6-PHOSPHATE ISOMERASE"/>
    <property type="match status" value="1"/>
</dbReference>
<dbReference type="Gene3D" id="3.40.50.10490">
    <property type="entry name" value="Glucose-6-phosphate isomerase like protein, domain 1"/>
    <property type="match status" value="2"/>
</dbReference>
<dbReference type="HOGENOM" id="CLU_037303_0_1_9"/>
<dbReference type="GO" id="GO:0006094">
    <property type="term" value="P:gluconeogenesis"/>
    <property type="evidence" value="ECO:0007669"/>
    <property type="project" value="UniProtKB-UniRule"/>
</dbReference>
<dbReference type="RefSeq" id="WP_012448427.1">
    <property type="nucleotide sequence ID" value="NC_010718.1"/>
</dbReference>
<dbReference type="FunFam" id="3.40.50.10490:FF:000016">
    <property type="entry name" value="Glucose-6-phosphate isomerase"/>
    <property type="match status" value="1"/>
</dbReference>
<evidence type="ECO:0000256" key="5">
    <source>
        <dbReference type="ARBA" id="ARBA00023152"/>
    </source>
</evidence>
<sequence>MKEYQLAVERIEVNWNYCSDFIKNHELDAYQAKIHQIHEQIHEKTGLGNDALDWLELPLNYEQSIPVTKIKELAENIRSKADVFLVIGVGGSYIGARAAIEFLRPDNNSPEILYLGHHLSPRYINEVLASLEGRQVFVNVISKSGGTLEPSLAFRTIRSFMEERFGKDEARRRIIATTDGEKGKLKALADKEGYETLVIPDGIGGRYSVLTPVGLLPIAVSGVNIKDMLNGAQKAYEITSIPDLDKNPAYIYAALRHILLQKGKQTEILVTYDPFAGYLGEWWKQLFGESEGKDGKGIFPTRADFTTDLHSLGQYIQEGSRHLFATTVWWETEDDLVLPGLNYSRGEEGDNKSNHENDDGLTYLQGKSFHEINRQAFLGTVQAHNWGGVPNIVISLPEINSYYLGLLFYFFMKSCAASGYLLGVNPFNQPGVEAYKQNVLSRLEQI</sequence>
<comment type="subcellular location">
    <subcellularLocation>
        <location evidence="8">Cytoplasm</location>
    </subcellularLocation>
</comment>
<gene>
    <name evidence="8" type="primary">pgi</name>
    <name evidence="10" type="ordered locus">Nther_2003</name>
</gene>
<dbReference type="FunCoup" id="B2A6X9">
    <property type="interactions" value="356"/>
</dbReference>
<dbReference type="InterPro" id="IPR001672">
    <property type="entry name" value="G6P_Isomerase"/>
</dbReference>
<reference evidence="10 11" key="1">
    <citation type="submission" date="2008-04" db="EMBL/GenBank/DDBJ databases">
        <title>Complete sequence of chromosome of Natranaerobius thermophilus JW/NM-WN-LF.</title>
        <authorList>
            <consortium name="US DOE Joint Genome Institute"/>
            <person name="Copeland A."/>
            <person name="Lucas S."/>
            <person name="Lapidus A."/>
            <person name="Glavina del Rio T."/>
            <person name="Dalin E."/>
            <person name="Tice H."/>
            <person name="Bruce D."/>
            <person name="Goodwin L."/>
            <person name="Pitluck S."/>
            <person name="Chertkov O."/>
            <person name="Brettin T."/>
            <person name="Detter J.C."/>
            <person name="Han C."/>
            <person name="Kuske C.R."/>
            <person name="Schmutz J."/>
            <person name="Larimer F."/>
            <person name="Land M."/>
            <person name="Hauser L."/>
            <person name="Kyrpides N."/>
            <person name="Lykidis A."/>
            <person name="Mesbah N.M."/>
            <person name="Wiegel J."/>
        </authorList>
    </citation>
    <scope>NUCLEOTIDE SEQUENCE [LARGE SCALE GENOMIC DNA]</scope>
    <source>
        <strain evidence="11">ATCC BAA-1301 / DSM 18059 / JW/NM-WN-LF</strain>
    </source>
</reference>
<dbReference type="GO" id="GO:0097367">
    <property type="term" value="F:carbohydrate derivative binding"/>
    <property type="evidence" value="ECO:0007669"/>
    <property type="project" value="InterPro"/>
</dbReference>
<dbReference type="InterPro" id="IPR035482">
    <property type="entry name" value="SIS_PGI_2"/>
</dbReference>
<evidence type="ECO:0000256" key="2">
    <source>
        <dbReference type="ARBA" id="ARBA00006604"/>
    </source>
</evidence>
<feature type="active site" description="Proton donor" evidence="8">
    <location>
        <position position="289"/>
    </location>
</feature>
<comment type="pathway">
    <text evidence="1 8 9">Carbohydrate degradation; glycolysis; D-glyceraldehyde 3-phosphate and glycerone phosphate from D-glucose: step 2/4.</text>
</comment>
<dbReference type="NCBIfam" id="NF010697">
    <property type="entry name" value="PRK14097.1"/>
    <property type="match status" value="1"/>
</dbReference>
<dbReference type="PROSITE" id="PS51463">
    <property type="entry name" value="P_GLUCOSE_ISOMERASE_3"/>
    <property type="match status" value="1"/>
</dbReference>
<dbReference type="Proteomes" id="UP000001683">
    <property type="component" value="Chromosome"/>
</dbReference>
<dbReference type="UniPathway" id="UPA00138"/>
<protein>
    <recommendedName>
        <fullName evidence="8">Glucose-6-phosphate isomerase</fullName>
        <shortName evidence="8">GPI</shortName>
        <ecNumber evidence="8">5.3.1.9</ecNumber>
    </recommendedName>
    <alternativeName>
        <fullName evidence="8">Phosphoglucose isomerase</fullName>
        <shortName evidence="8">PGI</shortName>
    </alternativeName>
    <alternativeName>
        <fullName evidence="8">Phosphohexose isomerase</fullName>
        <shortName evidence="8">PHI</shortName>
    </alternativeName>
</protein>
<dbReference type="STRING" id="457570.Nther_2003"/>
<dbReference type="OrthoDB" id="140919at2"/>
<evidence type="ECO:0000256" key="3">
    <source>
        <dbReference type="ARBA" id="ARBA00022432"/>
    </source>
</evidence>
<dbReference type="PROSITE" id="PS00765">
    <property type="entry name" value="P_GLUCOSE_ISOMERASE_1"/>
    <property type="match status" value="1"/>
</dbReference>
<evidence type="ECO:0000256" key="7">
    <source>
        <dbReference type="ARBA" id="ARBA00029321"/>
    </source>
</evidence>
<dbReference type="HAMAP" id="MF_00473">
    <property type="entry name" value="G6P_isomerase"/>
    <property type="match status" value="1"/>
</dbReference>
<feature type="active site" evidence="8">
    <location>
        <position position="436"/>
    </location>
</feature>
<comment type="pathway">
    <text evidence="8">Carbohydrate biosynthesis; gluconeogenesis.</text>
</comment>
<keyword evidence="3 8" id="KW-0312">Gluconeogenesis</keyword>
<evidence type="ECO:0000256" key="4">
    <source>
        <dbReference type="ARBA" id="ARBA00022490"/>
    </source>
</evidence>
<dbReference type="AlphaFoldDB" id="B2A6X9"/>
<organism evidence="10 11">
    <name type="scientific">Natranaerobius thermophilus (strain ATCC BAA-1301 / DSM 18059 / JW/NM-WN-LF)</name>
    <dbReference type="NCBI Taxonomy" id="457570"/>
    <lineage>
        <taxon>Bacteria</taxon>
        <taxon>Bacillati</taxon>
        <taxon>Bacillota</taxon>
        <taxon>Clostridia</taxon>
        <taxon>Natranaerobiales</taxon>
        <taxon>Natranaerobiaceae</taxon>
        <taxon>Natranaerobius</taxon>
    </lineage>
</organism>
<dbReference type="eggNOG" id="COG0166">
    <property type="taxonomic scope" value="Bacteria"/>
</dbReference>
<dbReference type="UniPathway" id="UPA00109">
    <property type="reaction ID" value="UER00181"/>
</dbReference>
<evidence type="ECO:0000256" key="9">
    <source>
        <dbReference type="RuleBase" id="RU000612"/>
    </source>
</evidence>
<evidence type="ECO:0000256" key="8">
    <source>
        <dbReference type="HAMAP-Rule" id="MF_00473"/>
    </source>
</evidence>
<keyword evidence="4 8" id="KW-0963">Cytoplasm</keyword>
<dbReference type="SUPFAM" id="SSF53697">
    <property type="entry name" value="SIS domain"/>
    <property type="match status" value="1"/>
</dbReference>
<dbReference type="GO" id="GO:0004347">
    <property type="term" value="F:glucose-6-phosphate isomerase activity"/>
    <property type="evidence" value="ECO:0007669"/>
    <property type="project" value="UniProtKB-UniRule"/>
</dbReference>
<dbReference type="KEGG" id="nth:Nther_2003"/>
<dbReference type="InterPro" id="IPR035476">
    <property type="entry name" value="SIS_PGI_1"/>
</dbReference>
<dbReference type="GO" id="GO:0051156">
    <property type="term" value="P:glucose 6-phosphate metabolic process"/>
    <property type="evidence" value="ECO:0007669"/>
    <property type="project" value="TreeGrafter"/>
</dbReference>
<comment type="caution">
    <text evidence="8">Lacks conserved residue(s) required for the propagation of feature annotation.</text>
</comment>
<dbReference type="Pfam" id="PF00342">
    <property type="entry name" value="PGI"/>
    <property type="match status" value="1"/>
</dbReference>
<accession>B2A6X9</accession>
<proteinExistence type="inferred from homology"/>
<comment type="similarity">
    <text evidence="2 8 9">Belongs to the GPI family.</text>
</comment>
<keyword evidence="6 8" id="KW-0413">Isomerase</keyword>
<comment type="function">
    <text evidence="8">Catalyzes the reversible isomerization of glucose-6-phosphate to fructose-6-phosphate.</text>
</comment>
<keyword evidence="5 8" id="KW-0324">Glycolysis</keyword>
<dbReference type="CDD" id="cd05016">
    <property type="entry name" value="SIS_PGI_2"/>
    <property type="match status" value="1"/>
</dbReference>
<dbReference type="EC" id="5.3.1.9" evidence="8"/>
<evidence type="ECO:0000313" key="11">
    <source>
        <dbReference type="Proteomes" id="UP000001683"/>
    </source>
</evidence>
<dbReference type="EMBL" id="CP001034">
    <property type="protein sequence ID" value="ACB85570.1"/>
    <property type="molecule type" value="Genomic_DNA"/>
</dbReference>
<dbReference type="InterPro" id="IPR046348">
    <property type="entry name" value="SIS_dom_sf"/>
</dbReference>
<keyword evidence="11" id="KW-1185">Reference proteome</keyword>
<evidence type="ECO:0000256" key="1">
    <source>
        <dbReference type="ARBA" id="ARBA00004926"/>
    </source>
</evidence>
<name>B2A6X9_NATTJ</name>
<dbReference type="GO" id="GO:0006096">
    <property type="term" value="P:glycolytic process"/>
    <property type="evidence" value="ECO:0007669"/>
    <property type="project" value="UniProtKB-UniRule"/>
</dbReference>
<evidence type="ECO:0000256" key="6">
    <source>
        <dbReference type="ARBA" id="ARBA00023235"/>
    </source>
</evidence>
<dbReference type="PANTHER" id="PTHR11469:SF1">
    <property type="entry name" value="GLUCOSE-6-PHOSPHATE ISOMERASE"/>
    <property type="match status" value="1"/>
</dbReference>
<evidence type="ECO:0000313" key="10">
    <source>
        <dbReference type="EMBL" id="ACB85570.1"/>
    </source>
</evidence>
<dbReference type="GO" id="GO:0048029">
    <property type="term" value="F:monosaccharide binding"/>
    <property type="evidence" value="ECO:0007669"/>
    <property type="project" value="TreeGrafter"/>
</dbReference>